<keyword evidence="1 2" id="KW-0238">DNA-binding</keyword>
<dbReference type="PANTHER" id="PTHR47691">
    <property type="entry name" value="REGULATOR-RELATED"/>
    <property type="match status" value="1"/>
</dbReference>
<dbReference type="PANTHER" id="PTHR47691:SF3">
    <property type="entry name" value="HTH-TYPE TRANSCRIPTIONAL REGULATOR RV0890C-RELATED"/>
    <property type="match status" value="1"/>
</dbReference>
<dbReference type="InterPro" id="IPR001867">
    <property type="entry name" value="OmpR/PhoB-type_DNA-bd"/>
</dbReference>
<feature type="domain" description="OmpR/PhoB-type" evidence="3">
    <location>
        <begin position="1"/>
        <end position="51"/>
    </location>
</feature>
<dbReference type="Gene3D" id="3.40.50.300">
    <property type="entry name" value="P-loop containing nucleotide triphosphate hydrolases"/>
    <property type="match status" value="1"/>
</dbReference>
<dbReference type="PROSITE" id="PS51755">
    <property type="entry name" value="OMPR_PHOB"/>
    <property type="match status" value="1"/>
</dbReference>
<dbReference type="InterPro" id="IPR027417">
    <property type="entry name" value="P-loop_NTPase"/>
</dbReference>
<keyword evidence="5" id="KW-1185">Reference proteome</keyword>
<reference evidence="4 5" key="1">
    <citation type="submission" date="2024-10" db="EMBL/GenBank/DDBJ databases">
        <title>Burkholderia semiarida in Mexico.</title>
        <authorList>
            <person name="Estrada P."/>
        </authorList>
    </citation>
    <scope>NUCLEOTIDE SEQUENCE [LARGE SCALE GENOMIC DNA]</scope>
    <source>
        <strain evidence="4 5">CLM7-1</strain>
    </source>
</reference>
<dbReference type="Pfam" id="PF00486">
    <property type="entry name" value="Trans_reg_C"/>
    <property type="match status" value="1"/>
</dbReference>
<feature type="non-terminal residue" evidence="4">
    <location>
        <position position="1"/>
    </location>
</feature>
<name>A0ABW7LDS5_9BURK</name>
<proteinExistence type="predicted"/>
<evidence type="ECO:0000313" key="4">
    <source>
        <dbReference type="EMBL" id="MFH5256217.1"/>
    </source>
</evidence>
<feature type="DNA-binding region" description="OmpR/PhoB-type" evidence="2">
    <location>
        <begin position="1"/>
        <end position="51"/>
    </location>
</feature>
<dbReference type="Gene3D" id="1.10.10.10">
    <property type="entry name" value="Winged helix-like DNA-binding domain superfamily/Winged helix DNA-binding domain"/>
    <property type="match status" value="1"/>
</dbReference>
<feature type="non-terminal residue" evidence="4">
    <location>
        <position position="128"/>
    </location>
</feature>
<dbReference type="SUPFAM" id="SSF52540">
    <property type="entry name" value="P-loop containing nucleoside triphosphate hydrolases"/>
    <property type="match status" value="1"/>
</dbReference>
<organism evidence="4 5">
    <name type="scientific">Burkholderia semiarida</name>
    <dbReference type="NCBI Taxonomy" id="2843303"/>
    <lineage>
        <taxon>Bacteria</taxon>
        <taxon>Pseudomonadati</taxon>
        <taxon>Pseudomonadota</taxon>
        <taxon>Betaproteobacteria</taxon>
        <taxon>Burkholderiales</taxon>
        <taxon>Burkholderiaceae</taxon>
        <taxon>Burkholderia</taxon>
        <taxon>Burkholderia cepacia complex</taxon>
    </lineage>
</organism>
<dbReference type="InterPro" id="IPR016032">
    <property type="entry name" value="Sig_transdc_resp-reg_C-effctor"/>
</dbReference>
<evidence type="ECO:0000256" key="2">
    <source>
        <dbReference type="PROSITE-ProRule" id="PRU01091"/>
    </source>
</evidence>
<evidence type="ECO:0000313" key="5">
    <source>
        <dbReference type="Proteomes" id="UP001609186"/>
    </source>
</evidence>
<dbReference type="EMBL" id="JBIMPM010000205">
    <property type="protein sequence ID" value="MFH5256217.1"/>
    <property type="molecule type" value="Genomic_DNA"/>
</dbReference>
<comment type="caution">
    <text evidence="4">The sequence shown here is derived from an EMBL/GenBank/DDBJ whole genome shotgun (WGS) entry which is preliminary data.</text>
</comment>
<dbReference type="CDD" id="cd00383">
    <property type="entry name" value="trans_reg_C"/>
    <property type="match status" value="1"/>
</dbReference>
<dbReference type="RefSeq" id="WP_395132208.1">
    <property type="nucleotide sequence ID" value="NZ_JBIMPM010000205.1"/>
</dbReference>
<dbReference type="InterPro" id="IPR036388">
    <property type="entry name" value="WH-like_DNA-bd_sf"/>
</dbReference>
<evidence type="ECO:0000256" key="1">
    <source>
        <dbReference type="ARBA" id="ARBA00023125"/>
    </source>
</evidence>
<protein>
    <submittedName>
        <fullName evidence="4">Winged helix-turn-helix domain-containing protein</fullName>
    </submittedName>
</protein>
<accession>A0ABW7LDS5</accession>
<sequence>VSKDEIMRAVWPNTFVVENNIQVHIAALRKLFGGKHGWIRTESGRGYRFASAADLAAADLPPETPGHADVVARAGAAPRKCPLIGREKEAAEMHALLEHEAVVTLVGPGGVGKTHLALEVAAAWSAAR</sequence>
<evidence type="ECO:0000259" key="3">
    <source>
        <dbReference type="PROSITE" id="PS51755"/>
    </source>
</evidence>
<gene>
    <name evidence="4" type="ORF">ACGTRS_33825</name>
</gene>
<dbReference type="Proteomes" id="UP001609186">
    <property type="component" value="Unassembled WGS sequence"/>
</dbReference>
<dbReference type="SUPFAM" id="SSF46894">
    <property type="entry name" value="C-terminal effector domain of the bipartite response regulators"/>
    <property type="match status" value="1"/>
</dbReference>